<evidence type="ECO:0000256" key="2">
    <source>
        <dbReference type="ARBA" id="ARBA00023315"/>
    </source>
</evidence>
<dbReference type="PANTHER" id="PTHR43072">
    <property type="entry name" value="N-ACETYLTRANSFERASE"/>
    <property type="match status" value="1"/>
</dbReference>
<dbReference type="InterPro" id="IPR000182">
    <property type="entry name" value="GNAT_dom"/>
</dbReference>
<organism evidence="4 5">
    <name type="scientific">Cohnella hongkongensis</name>
    <dbReference type="NCBI Taxonomy" id="178337"/>
    <lineage>
        <taxon>Bacteria</taxon>
        <taxon>Bacillati</taxon>
        <taxon>Bacillota</taxon>
        <taxon>Bacilli</taxon>
        <taxon>Bacillales</taxon>
        <taxon>Paenibacillaceae</taxon>
        <taxon>Cohnella</taxon>
    </lineage>
</organism>
<sequence length="169" mass="19173">MNHTYEIAVAVREDLDRIVDIYNTTIASRSVTADLDPVTVQDRIQWFEEHSPDRRPIWVMKDGETIIAWLSFSRFHSRAAYDATAEISVYIDPDYRSKGIGSLFFRKAIAECPRLGIRNVIALVFGHNKASLALLRKFGFEQWGLLPGVATLDGIDRDVVYMGLKVPSQ</sequence>
<evidence type="ECO:0000259" key="3">
    <source>
        <dbReference type="PROSITE" id="PS51186"/>
    </source>
</evidence>
<dbReference type="Pfam" id="PF00583">
    <property type="entry name" value="Acetyltransf_1"/>
    <property type="match status" value="1"/>
</dbReference>
<dbReference type="RefSeq" id="WP_378093500.1">
    <property type="nucleotide sequence ID" value="NZ_JBHSEP010000003.1"/>
</dbReference>
<dbReference type="EMBL" id="JBHSEP010000003">
    <property type="protein sequence ID" value="MFC4597861.1"/>
    <property type="molecule type" value="Genomic_DNA"/>
</dbReference>
<keyword evidence="1 4" id="KW-0808">Transferase</keyword>
<accession>A0ABV9F7W5</accession>
<gene>
    <name evidence="4" type="ORF">ACFO3S_06380</name>
</gene>
<dbReference type="PANTHER" id="PTHR43072:SF23">
    <property type="entry name" value="UPF0039 PROTEIN C11D3.02C"/>
    <property type="match status" value="1"/>
</dbReference>
<proteinExistence type="predicted"/>
<reference evidence="5" key="1">
    <citation type="journal article" date="2019" name="Int. J. Syst. Evol. Microbiol.">
        <title>The Global Catalogue of Microorganisms (GCM) 10K type strain sequencing project: providing services to taxonomists for standard genome sequencing and annotation.</title>
        <authorList>
            <consortium name="The Broad Institute Genomics Platform"/>
            <consortium name="The Broad Institute Genome Sequencing Center for Infectious Disease"/>
            <person name="Wu L."/>
            <person name="Ma J."/>
        </authorList>
    </citation>
    <scope>NUCLEOTIDE SEQUENCE [LARGE SCALE GENOMIC DNA]</scope>
    <source>
        <strain evidence="5">CCUG 49571</strain>
    </source>
</reference>
<dbReference type="Proteomes" id="UP001596028">
    <property type="component" value="Unassembled WGS sequence"/>
</dbReference>
<protein>
    <submittedName>
        <fullName evidence="4">GNAT family N-acetyltransferase</fullName>
        <ecNumber evidence="4">2.3.-.-</ecNumber>
    </submittedName>
</protein>
<dbReference type="InterPro" id="IPR016181">
    <property type="entry name" value="Acyl_CoA_acyltransferase"/>
</dbReference>
<keyword evidence="5" id="KW-1185">Reference proteome</keyword>
<comment type="caution">
    <text evidence="4">The sequence shown here is derived from an EMBL/GenBank/DDBJ whole genome shotgun (WGS) entry which is preliminary data.</text>
</comment>
<dbReference type="PROSITE" id="PS51186">
    <property type="entry name" value="GNAT"/>
    <property type="match status" value="1"/>
</dbReference>
<keyword evidence="2 4" id="KW-0012">Acyltransferase</keyword>
<dbReference type="CDD" id="cd04301">
    <property type="entry name" value="NAT_SF"/>
    <property type="match status" value="1"/>
</dbReference>
<evidence type="ECO:0000313" key="5">
    <source>
        <dbReference type="Proteomes" id="UP001596028"/>
    </source>
</evidence>
<dbReference type="SUPFAM" id="SSF55729">
    <property type="entry name" value="Acyl-CoA N-acyltransferases (Nat)"/>
    <property type="match status" value="1"/>
</dbReference>
<dbReference type="GO" id="GO:0016746">
    <property type="term" value="F:acyltransferase activity"/>
    <property type="evidence" value="ECO:0007669"/>
    <property type="project" value="UniProtKB-KW"/>
</dbReference>
<evidence type="ECO:0000313" key="4">
    <source>
        <dbReference type="EMBL" id="MFC4597861.1"/>
    </source>
</evidence>
<name>A0ABV9F7W5_9BACL</name>
<feature type="domain" description="N-acetyltransferase" evidence="3">
    <location>
        <begin position="5"/>
        <end position="167"/>
    </location>
</feature>
<evidence type="ECO:0000256" key="1">
    <source>
        <dbReference type="ARBA" id="ARBA00022679"/>
    </source>
</evidence>
<dbReference type="EC" id="2.3.-.-" evidence="4"/>
<dbReference type="Gene3D" id="3.40.630.30">
    <property type="match status" value="1"/>
</dbReference>